<proteinExistence type="inferred from homology"/>
<dbReference type="InterPro" id="IPR006439">
    <property type="entry name" value="HAD-SF_hydro_IA"/>
</dbReference>
<evidence type="ECO:0000256" key="1">
    <source>
        <dbReference type="ARBA" id="ARBA00008106"/>
    </source>
</evidence>
<dbReference type="STRING" id="1314781.A0A165LYR1"/>
<evidence type="ECO:0000313" key="3">
    <source>
        <dbReference type="EMBL" id="KZV98518.1"/>
    </source>
</evidence>
<keyword evidence="2" id="KW-0378">Hydrolase</keyword>
<dbReference type="InterPro" id="IPR051540">
    <property type="entry name" value="S-2-haloacid_dehalogenase"/>
</dbReference>
<dbReference type="InterPro" id="IPR023214">
    <property type="entry name" value="HAD_sf"/>
</dbReference>
<dbReference type="PANTHER" id="PTHR43316:SF3">
    <property type="entry name" value="HALOACID DEHALOGENASE, TYPE II (AFU_ORTHOLOGUE AFUA_2G07750)-RELATED"/>
    <property type="match status" value="1"/>
</dbReference>
<dbReference type="SUPFAM" id="SSF56784">
    <property type="entry name" value="HAD-like"/>
    <property type="match status" value="1"/>
</dbReference>
<dbReference type="InterPro" id="IPR036412">
    <property type="entry name" value="HAD-like_sf"/>
</dbReference>
<dbReference type="SFLD" id="SFLDG01129">
    <property type="entry name" value="C1.5:_HAD__Beta-PGM__Phosphata"/>
    <property type="match status" value="1"/>
</dbReference>
<dbReference type="GO" id="GO:0016791">
    <property type="term" value="F:phosphatase activity"/>
    <property type="evidence" value="ECO:0007669"/>
    <property type="project" value="UniProtKB-ARBA"/>
</dbReference>
<keyword evidence="4" id="KW-1185">Reference proteome</keyword>
<dbReference type="OrthoDB" id="2363873at2759"/>
<dbReference type="EMBL" id="KV425918">
    <property type="protein sequence ID" value="KZV98518.1"/>
    <property type="molecule type" value="Genomic_DNA"/>
</dbReference>
<accession>A0A165LYR1</accession>
<dbReference type="Proteomes" id="UP000077266">
    <property type="component" value="Unassembled WGS sequence"/>
</dbReference>
<dbReference type="Pfam" id="PF00702">
    <property type="entry name" value="Hydrolase"/>
    <property type="match status" value="1"/>
</dbReference>
<dbReference type="InParanoid" id="A0A165LYR1"/>
<dbReference type="NCBIfam" id="TIGR01428">
    <property type="entry name" value="HAD_type_II"/>
    <property type="match status" value="1"/>
</dbReference>
<comment type="similarity">
    <text evidence="1">Belongs to the HAD-like hydrolase superfamily. S-2-haloalkanoic acid dehalogenase family.</text>
</comment>
<evidence type="ECO:0000313" key="4">
    <source>
        <dbReference type="Proteomes" id="UP000077266"/>
    </source>
</evidence>
<organism evidence="3 4">
    <name type="scientific">Exidia glandulosa HHB12029</name>
    <dbReference type="NCBI Taxonomy" id="1314781"/>
    <lineage>
        <taxon>Eukaryota</taxon>
        <taxon>Fungi</taxon>
        <taxon>Dikarya</taxon>
        <taxon>Basidiomycota</taxon>
        <taxon>Agaricomycotina</taxon>
        <taxon>Agaricomycetes</taxon>
        <taxon>Auriculariales</taxon>
        <taxon>Exidiaceae</taxon>
        <taxon>Exidia</taxon>
    </lineage>
</organism>
<dbReference type="PANTHER" id="PTHR43316">
    <property type="entry name" value="HYDROLASE, HALOACID DELAHOGENASE-RELATED"/>
    <property type="match status" value="1"/>
</dbReference>
<dbReference type="Gene3D" id="3.40.50.1000">
    <property type="entry name" value="HAD superfamily/HAD-like"/>
    <property type="match status" value="1"/>
</dbReference>
<name>A0A165LYR1_EXIGL</name>
<sequence>MTTPPPELAPVKALVFDIIGTTTDWFTYVHAAVKAVDSTVDAEELVKAWRKGFAQRTRASTAAGTFVEMYATYGEVLDDLCRERGLEWAEDVKRDLVKSWGRMKAWDDTAHGLELLRSKYVVCGLSNGRASMMIDVHKKNNMTFDLLLTSDVIHAYKPAPKMYQAALSALNLQPGEVAMVAAHAYDLRAAREHGFRTIYVARDSELALEPPEELEKRTRDFDLYVKGGLIHLARALGIEDDEAELRD</sequence>
<dbReference type="SFLD" id="SFLDS00003">
    <property type="entry name" value="Haloacid_Dehalogenase"/>
    <property type="match status" value="1"/>
</dbReference>
<reference evidence="3 4" key="1">
    <citation type="journal article" date="2016" name="Mol. Biol. Evol.">
        <title>Comparative Genomics of Early-Diverging Mushroom-Forming Fungi Provides Insights into the Origins of Lignocellulose Decay Capabilities.</title>
        <authorList>
            <person name="Nagy L.G."/>
            <person name="Riley R."/>
            <person name="Tritt A."/>
            <person name="Adam C."/>
            <person name="Daum C."/>
            <person name="Floudas D."/>
            <person name="Sun H."/>
            <person name="Yadav J.S."/>
            <person name="Pangilinan J."/>
            <person name="Larsson K.H."/>
            <person name="Matsuura K."/>
            <person name="Barry K."/>
            <person name="Labutti K."/>
            <person name="Kuo R."/>
            <person name="Ohm R.A."/>
            <person name="Bhattacharya S.S."/>
            <person name="Shirouzu T."/>
            <person name="Yoshinaga Y."/>
            <person name="Martin F.M."/>
            <person name="Grigoriev I.V."/>
            <person name="Hibbett D.S."/>
        </authorList>
    </citation>
    <scope>NUCLEOTIDE SEQUENCE [LARGE SCALE GENOMIC DNA]</scope>
    <source>
        <strain evidence="3 4">HHB12029</strain>
    </source>
</reference>
<dbReference type="InterPro" id="IPR023198">
    <property type="entry name" value="PGP-like_dom2"/>
</dbReference>
<gene>
    <name evidence="3" type="ORF">EXIGLDRAFT_669419</name>
</gene>
<dbReference type="GO" id="GO:0019120">
    <property type="term" value="F:hydrolase activity, acting on acid halide bonds, in C-halide compounds"/>
    <property type="evidence" value="ECO:0007669"/>
    <property type="project" value="InterPro"/>
</dbReference>
<evidence type="ECO:0000256" key="2">
    <source>
        <dbReference type="ARBA" id="ARBA00022801"/>
    </source>
</evidence>
<dbReference type="AlphaFoldDB" id="A0A165LYR1"/>
<dbReference type="PRINTS" id="PR00413">
    <property type="entry name" value="HADHALOGNASE"/>
</dbReference>
<dbReference type="NCBIfam" id="TIGR01493">
    <property type="entry name" value="HAD-SF-IA-v2"/>
    <property type="match status" value="1"/>
</dbReference>
<protein>
    <submittedName>
        <fullName evidence="3">Haloacid dehalogenase</fullName>
    </submittedName>
</protein>
<dbReference type="Gene3D" id="1.10.150.240">
    <property type="entry name" value="Putative phosphatase, domain 2"/>
    <property type="match status" value="1"/>
</dbReference>
<dbReference type="InterPro" id="IPR006328">
    <property type="entry name" value="2-HAD"/>
</dbReference>